<evidence type="ECO:0000313" key="2">
    <source>
        <dbReference type="EMBL" id="MBB5480782.1"/>
    </source>
</evidence>
<reference evidence="2 3" key="1">
    <citation type="submission" date="2020-08" db="EMBL/GenBank/DDBJ databases">
        <title>Sequencing the genomes of 1000 actinobacteria strains.</title>
        <authorList>
            <person name="Klenk H.-P."/>
        </authorList>
    </citation>
    <scope>NUCLEOTIDE SEQUENCE [LARGE SCALE GENOMIC DNA]</scope>
    <source>
        <strain evidence="2 3">DSM 103125</strain>
    </source>
</reference>
<evidence type="ECO:0000256" key="1">
    <source>
        <dbReference type="SAM" id="MobiDB-lite"/>
    </source>
</evidence>
<dbReference type="EMBL" id="JACHDP010000001">
    <property type="protein sequence ID" value="MBB5480782.1"/>
    <property type="molecule type" value="Genomic_DNA"/>
</dbReference>
<sequence>MYGSLRNPPRWMCDSQDSETSAVSGVSLVPTPTPHFRKTVATLIAQETCPPRTRTSWTSSSDSVPIARGGDVPHTPGTHGRTGMTNLVAGAGLWEVFGERSTTP</sequence>
<proteinExistence type="predicted"/>
<evidence type="ECO:0000313" key="3">
    <source>
        <dbReference type="Proteomes" id="UP000586947"/>
    </source>
</evidence>
<name>A0A840VU88_9ACTN</name>
<accession>A0A840VU88</accession>
<comment type="caution">
    <text evidence="2">The sequence shown here is derived from an EMBL/GenBank/DDBJ whole genome shotgun (WGS) entry which is preliminary data.</text>
</comment>
<dbReference type="AlphaFoldDB" id="A0A840VU88"/>
<feature type="compositionally biased region" description="Low complexity" evidence="1">
    <location>
        <begin position="52"/>
        <end position="63"/>
    </location>
</feature>
<organism evidence="2 3">
    <name type="scientific">Micromonospora parathelypteridis</name>
    <dbReference type="NCBI Taxonomy" id="1839617"/>
    <lineage>
        <taxon>Bacteria</taxon>
        <taxon>Bacillati</taxon>
        <taxon>Actinomycetota</taxon>
        <taxon>Actinomycetes</taxon>
        <taxon>Micromonosporales</taxon>
        <taxon>Micromonosporaceae</taxon>
        <taxon>Micromonospora</taxon>
    </lineage>
</organism>
<keyword evidence="3" id="KW-1185">Reference proteome</keyword>
<gene>
    <name evidence="2" type="ORF">HNR20_005287</name>
</gene>
<feature type="region of interest" description="Disordered" evidence="1">
    <location>
        <begin position="1"/>
        <end position="20"/>
    </location>
</feature>
<dbReference type="Proteomes" id="UP000586947">
    <property type="component" value="Unassembled WGS sequence"/>
</dbReference>
<protein>
    <submittedName>
        <fullName evidence="2">Uncharacterized protein</fullName>
    </submittedName>
</protein>
<feature type="region of interest" description="Disordered" evidence="1">
    <location>
        <begin position="51"/>
        <end position="82"/>
    </location>
</feature>